<accession>A0A328AEN7</accession>
<dbReference type="EMBL" id="QFYQ01000002">
    <property type="protein sequence ID" value="RAK51844.1"/>
    <property type="molecule type" value="Genomic_DNA"/>
</dbReference>
<keyword evidence="3" id="KW-1185">Reference proteome</keyword>
<proteinExistence type="predicted"/>
<feature type="chain" id="PRO_5016279302" evidence="1">
    <location>
        <begin position="21"/>
        <end position="100"/>
    </location>
</feature>
<evidence type="ECO:0000256" key="1">
    <source>
        <dbReference type="SAM" id="SignalP"/>
    </source>
</evidence>
<dbReference type="AlphaFoldDB" id="A0A328AEN7"/>
<evidence type="ECO:0000313" key="2">
    <source>
        <dbReference type="EMBL" id="RAK51844.1"/>
    </source>
</evidence>
<keyword evidence="1" id="KW-0732">Signal</keyword>
<protein>
    <submittedName>
        <fullName evidence="2">Uncharacterized protein</fullName>
    </submittedName>
</protein>
<dbReference type="RefSeq" id="WP_111530406.1">
    <property type="nucleotide sequence ID" value="NZ_JBHRSG010000003.1"/>
</dbReference>
<feature type="signal peptide" evidence="1">
    <location>
        <begin position="1"/>
        <end position="20"/>
    </location>
</feature>
<gene>
    <name evidence="2" type="ORF">DJ017_18690</name>
</gene>
<comment type="caution">
    <text evidence="2">The sequence shown here is derived from an EMBL/GenBank/DDBJ whole genome shotgun (WGS) entry which is preliminary data.</text>
</comment>
<organism evidence="2 3">
    <name type="scientific">Phenylobacterium soli</name>
    <dbReference type="NCBI Taxonomy" id="2170551"/>
    <lineage>
        <taxon>Bacteria</taxon>
        <taxon>Pseudomonadati</taxon>
        <taxon>Pseudomonadota</taxon>
        <taxon>Alphaproteobacteria</taxon>
        <taxon>Caulobacterales</taxon>
        <taxon>Caulobacteraceae</taxon>
        <taxon>Phenylobacterium</taxon>
    </lineage>
</organism>
<reference evidence="3" key="1">
    <citation type="submission" date="2018-05" db="EMBL/GenBank/DDBJ databases">
        <authorList>
            <person name="Li X."/>
        </authorList>
    </citation>
    <scope>NUCLEOTIDE SEQUENCE [LARGE SCALE GENOMIC DNA]</scope>
    <source>
        <strain evidence="3">LX32</strain>
    </source>
</reference>
<sequence length="100" mass="10261">MLRFVIATALIAALPAVAQAQGLHRPSALIAQARTATPAQQEQLAACMQAQAPRCGPPPCGPGATAQVDRCLVPYSACLANVKRTCTQTVMAPAPTAAPR</sequence>
<dbReference type="Proteomes" id="UP000249254">
    <property type="component" value="Unassembled WGS sequence"/>
</dbReference>
<evidence type="ECO:0000313" key="3">
    <source>
        <dbReference type="Proteomes" id="UP000249254"/>
    </source>
</evidence>
<name>A0A328AEN7_9CAUL</name>